<evidence type="ECO:0000256" key="1">
    <source>
        <dbReference type="SAM" id="Phobius"/>
    </source>
</evidence>
<dbReference type="SMART" id="SM00014">
    <property type="entry name" value="acidPPc"/>
    <property type="match status" value="1"/>
</dbReference>
<dbReference type="InterPro" id="IPR000326">
    <property type="entry name" value="PAP2/HPO"/>
</dbReference>
<feature type="transmembrane region" description="Helical" evidence="1">
    <location>
        <begin position="126"/>
        <end position="148"/>
    </location>
</feature>
<sequence>MRSDRLRWTGVGCALLAAALTLLVAARWGPVVSYDEQLARCLHASAVSRPGVTAATRALSDWAWDPWTMRGLAALACYLLWRRGERGRALRIGVATAVAAAVQRGLKELVGRERPVWPDPVDSAQYAAYPSGHAMTATVVCGLLLWLLPRSAPGTAGNRLARTAWALAAVSVAGVGFTRLYLGVHWLSDVVGGWLLGVALVALVIRFPGPGRPARAASGCVPVGADRR</sequence>
<dbReference type="PANTHER" id="PTHR14969:SF13">
    <property type="entry name" value="AT30094P"/>
    <property type="match status" value="1"/>
</dbReference>
<accession>A0ABZ1RSG8</accession>
<name>A0ABZ1RSG8_9ACTN</name>
<feature type="transmembrane region" description="Helical" evidence="1">
    <location>
        <begin position="186"/>
        <end position="205"/>
    </location>
</feature>
<evidence type="ECO:0000259" key="2">
    <source>
        <dbReference type="SMART" id="SM00014"/>
    </source>
</evidence>
<proteinExistence type="predicted"/>
<evidence type="ECO:0000313" key="3">
    <source>
        <dbReference type="EMBL" id="WUO49750.1"/>
    </source>
</evidence>
<dbReference type="PANTHER" id="PTHR14969">
    <property type="entry name" value="SPHINGOSINE-1-PHOSPHATE PHOSPHOHYDROLASE"/>
    <property type="match status" value="1"/>
</dbReference>
<organism evidence="3 4">
    <name type="scientific">Streptomyces goshikiensis</name>
    <dbReference type="NCBI Taxonomy" id="1942"/>
    <lineage>
        <taxon>Bacteria</taxon>
        <taxon>Bacillati</taxon>
        <taxon>Actinomycetota</taxon>
        <taxon>Actinomycetes</taxon>
        <taxon>Kitasatosporales</taxon>
        <taxon>Streptomycetaceae</taxon>
        <taxon>Streptomyces</taxon>
    </lineage>
</organism>
<protein>
    <submittedName>
        <fullName evidence="3">Phosphatase PAP2 family protein</fullName>
    </submittedName>
</protein>
<dbReference type="RefSeq" id="WP_328776877.1">
    <property type="nucleotide sequence ID" value="NZ_CP108057.1"/>
</dbReference>
<keyword evidence="1" id="KW-0472">Membrane</keyword>
<evidence type="ECO:0000313" key="4">
    <source>
        <dbReference type="Proteomes" id="UP001432075"/>
    </source>
</evidence>
<dbReference type="SUPFAM" id="SSF48317">
    <property type="entry name" value="Acid phosphatase/Vanadium-dependent haloperoxidase"/>
    <property type="match status" value="1"/>
</dbReference>
<dbReference type="Pfam" id="PF01569">
    <property type="entry name" value="PAP2"/>
    <property type="match status" value="1"/>
</dbReference>
<keyword evidence="1" id="KW-0812">Transmembrane</keyword>
<keyword evidence="1" id="KW-1133">Transmembrane helix</keyword>
<feature type="domain" description="Phosphatidic acid phosphatase type 2/haloperoxidase" evidence="2">
    <location>
        <begin position="89"/>
        <end position="205"/>
    </location>
</feature>
<reference evidence="3" key="1">
    <citation type="submission" date="2022-10" db="EMBL/GenBank/DDBJ databases">
        <title>The complete genomes of actinobacterial strains from the NBC collection.</title>
        <authorList>
            <person name="Joergensen T.S."/>
            <person name="Alvarez Arevalo M."/>
            <person name="Sterndorff E.B."/>
            <person name="Faurdal D."/>
            <person name="Vuksanovic O."/>
            <person name="Mourched A.-S."/>
            <person name="Charusanti P."/>
            <person name="Shaw S."/>
            <person name="Blin K."/>
            <person name="Weber T."/>
        </authorList>
    </citation>
    <scope>NUCLEOTIDE SEQUENCE</scope>
    <source>
        <strain evidence="3">NBC_00283</strain>
    </source>
</reference>
<dbReference type="EMBL" id="CP108057">
    <property type="protein sequence ID" value="WUO49750.1"/>
    <property type="molecule type" value="Genomic_DNA"/>
</dbReference>
<feature type="transmembrane region" description="Helical" evidence="1">
    <location>
        <begin position="160"/>
        <end position="180"/>
    </location>
</feature>
<gene>
    <name evidence="3" type="ORF">OHU17_30140</name>
</gene>
<dbReference type="InterPro" id="IPR036938">
    <property type="entry name" value="PAP2/HPO_sf"/>
</dbReference>
<keyword evidence="4" id="KW-1185">Reference proteome</keyword>
<dbReference type="Gene3D" id="1.20.144.10">
    <property type="entry name" value="Phosphatidic acid phosphatase type 2/haloperoxidase"/>
    <property type="match status" value="1"/>
</dbReference>
<dbReference type="Proteomes" id="UP001432075">
    <property type="component" value="Chromosome"/>
</dbReference>
<dbReference type="CDD" id="cd03392">
    <property type="entry name" value="PAP2_like_2"/>
    <property type="match status" value="1"/>
</dbReference>